<dbReference type="EMBL" id="JBHUMB010000006">
    <property type="protein sequence ID" value="MFD2742892.1"/>
    <property type="molecule type" value="Genomic_DNA"/>
</dbReference>
<evidence type="ECO:0000259" key="1">
    <source>
        <dbReference type="Pfam" id="PF14280"/>
    </source>
</evidence>
<evidence type="ECO:0000313" key="3">
    <source>
        <dbReference type="Proteomes" id="UP001597418"/>
    </source>
</evidence>
<dbReference type="InterPro" id="IPR025375">
    <property type="entry name" value="DUF4365"/>
</dbReference>
<proteinExistence type="predicted"/>
<accession>A0ABW5UAP1</accession>
<evidence type="ECO:0000313" key="2">
    <source>
        <dbReference type="EMBL" id="MFD2742892.1"/>
    </source>
</evidence>
<dbReference type="Pfam" id="PF14280">
    <property type="entry name" value="DUF4365"/>
    <property type="match status" value="1"/>
</dbReference>
<protein>
    <submittedName>
        <fullName evidence="2">DUF4365 domain-containing protein</fullName>
    </submittedName>
</protein>
<dbReference type="RefSeq" id="WP_066754651.1">
    <property type="nucleotide sequence ID" value="NZ_JBHUMB010000006.1"/>
</dbReference>
<name>A0ABW5UAP1_9SPHI</name>
<dbReference type="Proteomes" id="UP001597418">
    <property type="component" value="Unassembled WGS sequence"/>
</dbReference>
<sequence length="331" mass="39096">MVYNVEERIGIYSVAKIFSEKLQWIFREQPINDFGIDGFIELTKYDVTLKIYVPTGKLFGIQVKSGKSYFKEKSNNSLTYRGSKKHVDYWKNYSIPVFVIIYDKELNRAYWQNVNSSTIILTSKSFKLKIPLQNIVDKKSSERLAGLTFYKNTYEYKLWQLRNSIKEVKALVKKDQYLYVEIESSHFFQSYSVTLIISDENCNNPAEVVHRLYEYNSYRFEYRFLISKDNSLKEAINDTLPWADLFLADEEFSDKLLIQAIFKEILNFHVGEFNTDIIKLKDSDDLFKLATYLADSYAFQIKLKPNQLGYAFLELENFLNKDPIVKQRVFI</sequence>
<reference evidence="3" key="1">
    <citation type="journal article" date="2019" name="Int. J. Syst. Evol. Microbiol.">
        <title>The Global Catalogue of Microorganisms (GCM) 10K type strain sequencing project: providing services to taxonomists for standard genome sequencing and annotation.</title>
        <authorList>
            <consortium name="The Broad Institute Genomics Platform"/>
            <consortium name="The Broad Institute Genome Sequencing Center for Infectious Disease"/>
            <person name="Wu L."/>
            <person name="Ma J."/>
        </authorList>
    </citation>
    <scope>NUCLEOTIDE SEQUENCE [LARGE SCALE GENOMIC DNA]</scope>
    <source>
        <strain evidence="3">KCTC 42247</strain>
    </source>
</reference>
<keyword evidence="3" id="KW-1185">Reference proteome</keyword>
<feature type="domain" description="DUF4365" evidence="1">
    <location>
        <begin position="7"/>
        <end position="145"/>
    </location>
</feature>
<comment type="caution">
    <text evidence="2">The sequence shown here is derived from an EMBL/GenBank/DDBJ whole genome shotgun (WGS) entry which is preliminary data.</text>
</comment>
<gene>
    <name evidence="2" type="ORF">ACFSQ6_05735</name>
</gene>
<organism evidence="2 3">
    <name type="scientific">Sphingobacterium populi</name>
    <dbReference type="NCBI Taxonomy" id="1812824"/>
    <lineage>
        <taxon>Bacteria</taxon>
        <taxon>Pseudomonadati</taxon>
        <taxon>Bacteroidota</taxon>
        <taxon>Sphingobacteriia</taxon>
        <taxon>Sphingobacteriales</taxon>
        <taxon>Sphingobacteriaceae</taxon>
        <taxon>Sphingobacterium</taxon>
    </lineage>
</organism>